<keyword evidence="10" id="KW-1185">Reference proteome</keyword>
<evidence type="ECO:0000313" key="10">
    <source>
        <dbReference type="Proteomes" id="UP001212152"/>
    </source>
</evidence>
<organism evidence="9 10">
    <name type="scientific">Geranomyces variabilis</name>
    <dbReference type="NCBI Taxonomy" id="109894"/>
    <lineage>
        <taxon>Eukaryota</taxon>
        <taxon>Fungi</taxon>
        <taxon>Fungi incertae sedis</taxon>
        <taxon>Chytridiomycota</taxon>
        <taxon>Chytridiomycota incertae sedis</taxon>
        <taxon>Chytridiomycetes</taxon>
        <taxon>Spizellomycetales</taxon>
        <taxon>Powellomycetaceae</taxon>
        <taxon>Geranomyces</taxon>
    </lineage>
</organism>
<keyword evidence="3 9" id="KW-0689">Ribosomal protein</keyword>
<reference evidence="9" key="1">
    <citation type="submission" date="2020-05" db="EMBL/GenBank/DDBJ databases">
        <title>Phylogenomic resolution of chytrid fungi.</title>
        <authorList>
            <person name="Stajich J.E."/>
            <person name="Amses K."/>
            <person name="Simmons R."/>
            <person name="Seto K."/>
            <person name="Myers J."/>
            <person name="Bonds A."/>
            <person name="Quandt C.A."/>
            <person name="Barry K."/>
            <person name="Liu P."/>
            <person name="Grigoriev I."/>
            <person name="Longcore J.E."/>
            <person name="James T.Y."/>
        </authorList>
    </citation>
    <scope>NUCLEOTIDE SEQUENCE</scope>
    <source>
        <strain evidence="9">JEL0379</strain>
    </source>
</reference>
<proteinExistence type="inferred from homology"/>
<evidence type="ECO:0000256" key="2">
    <source>
        <dbReference type="ARBA" id="ARBA00022946"/>
    </source>
</evidence>
<feature type="compositionally biased region" description="Low complexity" evidence="8">
    <location>
        <begin position="41"/>
        <end position="55"/>
    </location>
</feature>
<evidence type="ECO:0000256" key="7">
    <source>
        <dbReference type="ARBA" id="ARBA00035179"/>
    </source>
</evidence>
<keyword evidence="5" id="KW-0687">Ribonucleoprotein</keyword>
<dbReference type="GO" id="GO:0003735">
    <property type="term" value="F:structural constituent of ribosome"/>
    <property type="evidence" value="ECO:0007669"/>
    <property type="project" value="TreeGrafter"/>
</dbReference>
<evidence type="ECO:0000313" key="9">
    <source>
        <dbReference type="EMBL" id="KAJ3174778.1"/>
    </source>
</evidence>
<keyword evidence="2" id="KW-0809">Transit peptide</keyword>
<evidence type="ECO:0000256" key="5">
    <source>
        <dbReference type="ARBA" id="ARBA00023274"/>
    </source>
</evidence>
<dbReference type="PANTHER" id="PTHR28595">
    <property type="entry name" value="39S RIBOSOMAL PROTEIN L54, MITOCHONDRIAL"/>
    <property type="match status" value="1"/>
</dbReference>
<dbReference type="PANTHER" id="PTHR28595:SF1">
    <property type="entry name" value="LARGE RIBOSOMAL SUBUNIT PROTEIN ML54"/>
    <property type="match status" value="1"/>
</dbReference>
<gene>
    <name evidence="9" type="primary">MRPL37</name>
    <name evidence="9" type="ORF">HDU87_006894</name>
</gene>
<dbReference type="Pfam" id="PF08561">
    <property type="entry name" value="Ribosomal_L37"/>
    <property type="match status" value="1"/>
</dbReference>
<evidence type="ECO:0000256" key="6">
    <source>
        <dbReference type="ARBA" id="ARBA00033752"/>
    </source>
</evidence>
<evidence type="ECO:0000256" key="8">
    <source>
        <dbReference type="SAM" id="MobiDB-lite"/>
    </source>
</evidence>
<dbReference type="AlphaFoldDB" id="A0AAD5TG04"/>
<comment type="subcellular location">
    <subcellularLocation>
        <location evidence="1">Mitochondrion</location>
    </subcellularLocation>
</comment>
<evidence type="ECO:0000256" key="1">
    <source>
        <dbReference type="ARBA" id="ARBA00004173"/>
    </source>
</evidence>
<dbReference type="InterPro" id="IPR013870">
    <property type="entry name" value="Ribosomal_mL54"/>
</dbReference>
<keyword evidence="4" id="KW-0496">Mitochondrion</keyword>
<dbReference type="Proteomes" id="UP001212152">
    <property type="component" value="Unassembled WGS sequence"/>
</dbReference>
<comment type="caution">
    <text evidence="9">The sequence shown here is derived from an EMBL/GenBank/DDBJ whole genome shotgun (WGS) entry which is preliminary data.</text>
</comment>
<feature type="region of interest" description="Disordered" evidence="8">
    <location>
        <begin position="40"/>
        <end position="68"/>
    </location>
</feature>
<dbReference type="GO" id="GO:0005762">
    <property type="term" value="C:mitochondrial large ribosomal subunit"/>
    <property type="evidence" value="ECO:0007669"/>
    <property type="project" value="TreeGrafter"/>
</dbReference>
<evidence type="ECO:0000256" key="3">
    <source>
        <dbReference type="ARBA" id="ARBA00022980"/>
    </source>
</evidence>
<sequence>MSSCKLLLPSARRSALASARRTTALPVVIRPFSSACALRTQQAQAPASSQAQPPANVGPSTPSSVPEGTVLKGINILKDGKDPVAMADNQYPDWLWTLLEPKKTEWTDEEKLSIKYLRTQTKEKIKANSLAKRSR</sequence>
<comment type="similarity">
    <text evidence="6">Belongs to the mitochondrion-specific ribosomal protein mL54 family.</text>
</comment>
<dbReference type="EMBL" id="JADGJQ010000060">
    <property type="protein sequence ID" value="KAJ3174778.1"/>
    <property type="molecule type" value="Genomic_DNA"/>
</dbReference>
<protein>
    <recommendedName>
        <fullName evidence="7">Large ribosomal subunit protein mL54</fullName>
    </recommendedName>
</protein>
<name>A0AAD5TG04_9FUNG</name>
<evidence type="ECO:0000256" key="4">
    <source>
        <dbReference type="ARBA" id="ARBA00023128"/>
    </source>
</evidence>
<accession>A0AAD5TG04</accession>